<name>A0A0L1JTM6_9RHOB</name>
<comment type="caution">
    <text evidence="4">The sequence shown here is derived from an EMBL/GenBank/DDBJ whole genome shotgun (WGS) entry which is preliminary data.</text>
</comment>
<sequence length="785" mass="84445">MSEQTPEVPPVKPPLPRRGWLYWSSLLLVVLGLMNATPGIPGYDDLVARVTGWDWAILRKFPREWFFPGVFALMMLVVVLKHSMWRDWQDRSPARRRFGLFMDIALLVAAFGLALTFLVEIEAVCLIDQITGERERLIAESLAREKETAALYGLPEPKTVDDPQCVTTTEGWLVAIMGAAIVIFLGYNIKVWGLPLVLVAILVAGYTIGTVMVWYVFGADDINKYLMTKLGGEPRQLIDGRPRVHDILVNNASGLLGRFMDIILNTIFPYLILGALFGASAGGQSLIKLAFRWTRKLNGGPAHAAIVSSAMFGTVSGGPIVNVLSTGVLTIPMMIRRGFSKVFAGGMEAAASSGGSIMPPVMGVAAFVLAALTAVPYSEVIVAAVIPALAYFTCLFLSVVYQARKQKIRAYGELTPEMYLSRQDLLNLAMIFGPILLILALLLTTKDAVGCGVLGGLLGAERVFTESGCRVTELSWFLQMVQNSAGDAGSAGWWAVALLMCLLFVDPAMRARPRKLFDALADAGQLISTLYLMFLAVSIIDFCLKLTGLPIFISLDVLSWLKSLGLGQDGSVLFQFLALLATMGLAVLLGMGMPAVPAYVNVALLMGPVLAGLGLAVFTAHMFVFYFAVASAITPPVALAAFAAASITKEDPMRTGFAAVKVGIMLFVIPFVFAMYPQLLLIEAAVIDPNDTSGRVYLPGHDGMVNWSELAVLVARLFLALLLLASALARFDRVALATWEWIARLALAALVMAGSVVVWAPAVVAGLGLLALHRLRSGAVDEPAG</sequence>
<dbReference type="PANTHER" id="PTHR43849:SF2">
    <property type="entry name" value="BLL3936 PROTEIN"/>
    <property type="match status" value="1"/>
</dbReference>
<feature type="transmembrane region" description="Helical" evidence="2">
    <location>
        <begin position="267"/>
        <end position="287"/>
    </location>
</feature>
<dbReference type="NCBIfam" id="TIGR02123">
    <property type="entry name" value="TRAP_fused"/>
    <property type="match status" value="1"/>
</dbReference>
<proteinExistence type="predicted"/>
<dbReference type="PANTHER" id="PTHR43849">
    <property type="entry name" value="BLL3936 PROTEIN"/>
    <property type="match status" value="1"/>
</dbReference>
<evidence type="ECO:0000256" key="2">
    <source>
        <dbReference type="SAM" id="Phobius"/>
    </source>
</evidence>
<dbReference type="Proteomes" id="UP000036938">
    <property type="component" value="Unassembled WGS sequence"/>
</dbReference>
<feature type="transmembrane region" description="Helical" evidence="2">
    <location>
        <begin position="624"/>
        <end position="645"/>
    </location>
</feature>
<feature type="transmembrane region" description="Helical" evidence="2">
    <location>
        <begin position="491"/>
        <end position="509"/>
    </location>
</feature>
<reference evidence="4 5" key="1">
    <citation type="journal article" date="2015" name="Int. J. Syst. Evol. Microbiol.">
        <title>Aestuariivita atlantica sp. nov., isolated from deep sea sediment of the Atlantic Ocean.</title>
        <authorList>
            <person name="Li G."/>
            <person name="Lai Q."/>
            <person name="Du Y."/>
            <person name="Liu X."/>
            <person name="Sun F."/>
            <person name="Shao Z."/>
        </authorList>
    </citation>
    <scope>NUCLEOTIDE SEQUENCE [LARGE SCALE GENOMIC DNA]</scope>
    <source>
        <strain evidence="4 5">22II-S11-z3</strain>
    </source>
</reference>
<evidence type="ECO:0000313" key="5">
    <source>
        <dbReference type="Proteomes" id="UP000036938"/>
    </source>
</evidence>
<gene>
    <name evidence="4" type="ORF">ATO11_00205</name>
</gene>
<feature type="transmembrane region" description="Helical" evidence="2">
    <location>
        <begin position="196"/>
        <end position="217"/>
    </location>
</feature>
<comment type="function">
    <text evidence="1">Part of the tripartite ATP-independent periplasmic (TRAP) transport system.</text>
</comment>
<feature type="transmembrane region" description="Helical" evidence="2">
    <location>
        <begin position="100"/>
        <end position="119"/>
    </location>
</feature>
<feature type="transmembrane region" description="Helical" evidence="2">
    <location>
        <begin position="710"/>
        <end position="729"/>
    </location>
</feature>
<dbReference type="RefSeq" id="WP_050528830.1">
    <property type="nucleotide sequence ID" value="NZ_AQQZ01000001.1"/>
</dbReference>
<feature type="transmembrane region" description="Helical" evidence="2">
    <location>
        <begin position="381"/>
        <end position="404"/>
    </location>
</feature>
<evidence type="ECO:0000259" key="3">
    <source>
        <dbReference type="Pfam" id="PF06808"/>
    </source>
</evidence>
<dbReference type="OrthoDB" id="9759894at2"/>
<feature type="transmembrane region" description="Helical" evidence="2">
    <location>
        <begin position="171"/>
        <end position="189"/>
    </location>
</feature>
<feature type="transmembrane region" description="Helical" evidence="2">
    <location>
        <begin position="598"/>
        <end position="618"/>
    </location>
</feature>
<feature type="transmembrane region" description="Helical" evidence="2">
    <location>
        <begin position="20"/>
        <end position="43"/>
    </location>
</feature>
<feature type="transmembrane region" description="Helical" evidence="2">
    <location>
        <begin position="530"/>
        <end position="553"/>
    </location>
</feature>
<dbReference type="InterPro" id="IPR010656">
    <property type="entry name" value="DctM"/>
</dbReference>
<dbReference type="GO" id="GO:0022857">
    <property type="term" value="F:transmembrane transporter activity"/>
    <property type="evidence" value="ECO:0007669"/>
    <property type="project" value="UniProtKB-UniRule"/>
</dbReference>
<dbReference type="InterPro" id="IPR011853">
    <property type="entry name" value="TRAP_DctM-Dct_fused"/>
</dbReference>
<dbReference type="AlphaFoldDB" id="A0A0L1JTM6"/>
<keyword evidence="1" id="KW-0997">Cell inner membrane</keyword>
<dbReference type="Pfam" id="PF06808">
    <property type="entry name" value="DctM"/>
    <property type="match status" value="1"/>
</dbReference>
<dbReference type="STRING" id="1317121.ATO11_00205"/>
<dbReference type="EMBL" id="AQQZ01000001">
    <property type="protein sequence ID" value="KNG95116.1"/>
    <property type="molecule type" value="Genomic_DNA"/>
</dbReference>
<keyword evidence="5" id="KW-1185">Reference proteome</keyword>
<evidence type="ECO:0000313" key="4">
    <source>
        <dbReference type="EMBL" id="KNG95116.1"/>
    </source>
</evidence>
<dbReference type="PATRIC" id="fig|1317121.7.peg.44"/>
<keyword evidence="2" id="KW-0812">Transmembrane</keyword>
<comment type="subcellular location">
    <subcellularLocation>
        <location evidence="1">Cell inner membrane</location>
        <topology evidence="1">Multi-pass membrane protein</topology>
    </subcellularLocation>
</comment>
<organism evidence="4 5">
    <name type="scientific">Pseudaestuariivita atlantica</name>
    <dbReference type="NCBI Taxonomy" id="1317121"/>
    <lineage>
        <taxon>Bacteria</taxon>
        <taxon>Pseudomonadati</taxon>
        <taxon>Pseudomonadota</taxon>
        <taxon>Alphaproteobacteria</taxon>
        <taxon>Rhodobacterales</taxon>
        <taxon>Paracoccaceae</taxon>
        <taxon>Pseudaestuariivita</taxon>
    </lineage>
</organism>
<feature type="transmembrane region" description="Helical" evidence="2">
    <location>
        <begin position="63"/>
        <end position="80"/>
    </location>
</feature>
<feature type="transmembrane region" description="Helical" evidence="2">
    <location>
        <begin position="741"/>
        <end position="772"/>
    </location>
</feature>
<feature type="transmembrane region" description="Helical" evidence="2">
    <location>
        <begin position="573"/>
        <end position="591"/>
    </location>
</feature>
<keyword evidence="1" id="KW-1003">Cell membrane</keyword>
<protein>
    <submittedName>
        <fullName evidence="4">C4-dicarboxylate ABC transporter</fullName>
    </submittedName>
</protein>
<feature type="transmembrane region" description="Helical" evidence="2">
    <location>
        <begin position="657"/>
        <end position="676"/>
    </location>
</feature>
<accession>A0A0L1JTM6</accession>
<feature type="transmembrane region" description="Helical" evidence="2">
    <location>
        <begin position="425"/>
        <end position="444"/>
    </location>
</feature>
<dbReference type="GO" id="GO:0005886">
    <property type="term" value="C:plasma membrane"/>
    <property type="evidence" value="ECO:0007669"/>
    <property type="project" value="UniProtKB-SubCell"/>
</dbReference>
<keyword evidence="2" id="KW-1133">Transmembrane helix</keyword>
<keyword evidence="1" id="KW-0813">Transport</keyword>
<evidence type="ECO:0000256" key="1">
    <source>
        <dbReference type="RuleBase" id="RU369079"/>
    </source>
</evidence>
<feature type="domain" description="TRAP C4-dicarboxylate transport system permease DctM subunit" evidence="3">
    <location>
        <begin position="266"/>
        <end position="684"/>
    </location>
</feature>
<feature type="transmembrane region" description="Helical" evidence="2">
    <location>
        <begin position="357"/>
        <end position="375"/>
    </location>
</feature>
<keyword evidence="2" id="KW-0472">Membrane</keyword>